<organism evidence="1 2">
    <name type="scientific">Leptospira gomenensis</name>
    <dbReference type="NCBI Taxonomy" id="2484974"/>
    <lineage>
        <taxon>Bacteria</taxon>
        <taxon>Pseudomonadati</taxon>
        <taxon>Spirochaetota</taxon>
        <taxon>Spirochaetia</taxon>
        <taxon>Leptospirales</taxon>
        <taxon>Leptospiraceae</taxon>
        <taxon>Leptospira</taxon>
    </lineage>
</organism>
<accession>A0A5F1YZN5</accession>
<name>A0A5F1YZN5_9LEPT</name>
<gene>
    <name evidence="1" type="ORF">EHQ17_10430</name>
</gene>
<evidence type="ECO:0000313" key="2">
    <source>
        <dbReference type="Proteomes" id="UP000298277"/>
    </source>
</evidence>
<dbReference type="Proteomes" id="UP000298277">
    <property type="component" value="Unassembled WGS sequence"/>
</dbReference>
<dbReference type="EMBL" id="RQFA01000041">
    <property type="protein sequence ID" value="TGK33777.1"/>
    <property type="molecule type" value="Genomic_DNA"/>
</dbReference>
<comment type="caution">
    <text evidence="1">The sequence shown here is derived from an EMBL/GenBank/DDBJ whole genome shotgun (WGS) entry which is preliminary data.</text>
</comment>
<keyword evidence="2" id="KW-1185">Reference proteome</keyword>
<sequence>MKKENICKVETFFPRGELIRKEEYSKTYGTDRISIWKKANFFLKVDNSIFKLVEADLSSKLYITDVGFSSGNKEYYMDPNTYYHVQNSEKFPIQVTSNEAIQFAGLYAVRVEMNWFSRSRIVDRVAYIEDGIEVIRKINDPDLNEQFCGKEEITLENCSKHSMEQIKINLQPPYFIQ</sequence>
<reference evidence="1" key="1">
    <citation type="journal article" date="2019" name="PLoS Negl. Trop. Dis.">
        <title>Revisiting the worldwide diversity of Leptospira species in the environment.</title>
        <authorList>
            <person name="Vincent A.T."/>
            <person name="Schiettekatte O."/>
            <person name="Bourhy P."/>
            <person name="Veyrier F.J."/>
            <person name="Picardeau M."/>
        </authorList>
    </citation>
    <scope>NUCLEOTIDE SEQUENCE [LARGE SCALE GENOMIC DNA]</scope>
    <source>
        <strain evidence="1">201800299</strain>
    </source>
</reference>
<dbReference type="OrthoDB" id="9919636at2"/>
<proteinExistence type="predicted"/>
<dbReference type="AlphaFoldDB" id="A0A5F1YZN5"/>
<protein>
    <submittedName>
        <fullName evidence="1">Uncharacterized protein</fullName>
    </submittedName>
</protein>
<evidence type="ECO:0000313" key="1">
    <source>
        <dbReference type="EMBL" id="TGK33777.1"/>
    </source>
</evidence>
<dbReference type="RefSeq" id="WP_135590841.1">
    <property type="nucleotide sequence ID" value="NZ_RQEZ01000109.1"/>
</dbReference>